<evidence type="ECO:0000313" key="2">
    <source>
        <dbReference type="EMBL" id="GEQ85727.1"/>
    </source>
</evidence>
<evidence type="ECO:0008006" key="4">
    <source>
        <dbReference type="Google" id="ProtNLM"/>
    </source>
</evidence>
<evidence type="ECO:0000256" key="1">
    <source>
        <dbReference type="SAM" id="SignalP"/>
    </source>
</evidence>
<reference evidence="2 3" key="1">
    <citation type="submission" date="2019-08" db="EMBL/GenBank/DDBJ databases">
        <title>Ulvibacter marinistellae sp. nov., isolated from a starfish, Patiria pectinifera.</title>
        <authorList>
            <person name="Kawano K."/>
            <person name="Ushijima N."/>
            <person name="Kihara M."/>
            <person name="Itoh H."/>
        </authorList>
    </citation>
    <scope>NUCLEOTIDE SEQUENCE [LARGE SCALE GENOMIC DNA]</scope>
    <source>
        <strain evidence="2 3">KK4</strain>
    </source>
</reference>
<proteinExistence type="predicted"/>
<dbReference type="EMBL" id="BKCF01000001">
    <property type="protein sequence ID" value="GEQ85727.1"/>
    <property type="molecule type" value="Genomic_DNA"/>
</dbReference>
<sequence length="161" mass="17326">MKICFYISFLLFGSFNCFSQTNKIADELIENNQLSLLSSVVNNAPLPNGSLNIAQVNQIGVNNDASVFVKAKKSNVFIDQRGSNNTIDVSYNVNDVSANLLQNGSNNSIIEIVNNTFGSVNSNVSQVGNNLEVNKIGSNSISNGLEVNMLGSNKTITIISF</sequence>
<dbReference type="OrthoDB" id="1447223at2"/>
<feature type="signal peptide" evidence="1">
    <location>
        <begin position="1"/>
        <end position="19"/>
    </location>
</feature>
<dbReference type="AlphaFoldDB" id="A0A5J4FTD9"/>
<dbReference type="Proteomes" id="UP000326994">
    <property type="component" value="Unassembled WGS sequence"/>
</dbReference>
<protein>
    <recommendedName>
        <fullName evidence="4">Curlin associated repeat-containing protein</fullName>
    </recommendedName>
</protein>
<keyword evidence="3" id="KW-1185">Reference proteome</keyword>
<comment type="caution">
    <text evidence="2">The sequence shown here is derived from an EMBL/GenBank/DDBJ whole genome shotgun (WGS) entry which is preliminary data.</text>
</comment>
<accession>A0A5J4FTD9</accession>
<dbReference type="RefSeq" id="WP_151893628.1">
    <property type="nucleotide sequence ID" value="NZ_BKCF01000001.1"/>
</dbReference>
<organism evidence="2 3">
    <name type="scientific">Patiriisocius marinistellae</name>
    <dbReference type="NCBI Taxonomy" id="2494560"/>
    <lineage>
        <taxon>Bacteria</taxon>
        <taxon>Pseudomonadati</taxon>
        <taxon>Bacteroidota</taxon>
        <taxon>Flavobacteriia</taxon>
        <taxon>Flavobacteriales</taxon>
        <taxon>Flavobacteriaceae</taxon>
        <taxon>Patiriisocius</taxon>
    </lineage>
</organism>
<evidence type="ECO:0000313" key="3">
    <source>
        <dbReference type="Proteomes" id="UP000326994"/>
    </source>
</evidence>
<feature type="chain" id="PRO_5023920823" description="Curlin associated repeat-containing protein" evidence="1">
    <location>
        <begin position="20"/>
        <end position="161"/>
    </location>
</feature>
<gene>
    <name evidence="2" type="ORF">ULMS_12350</name>
</gene>
<keyword evidence="1" id="KW-0732">Signal</keyword>
<name>A0A5J4FTD9_9FLAO</name>